<keyword evidence="7" id="KW-1185">Reference proteome</keyword>
<evidence type="ECO:0000313" key="7">
    <source>
        <dbReference type="Proteomes" id="UP000031631"/>
    </source>
</evidence>
<dbReference type="Proteomes" id="UP000031631">
    <property type="component" value="Chromosome"/>
</dbReference>
<keyword evidence="3" id="KW-1133">Transmembrane helix</keyword>
<gene>
    <name evidence="6" type="ORF">TBH_C1234</name>
</gene>
<name>A0A7U6GIC0_9GAMM</name>
<evidence type="ECO:0000256" key="3">
    <source>
        <dbReference type="ARBA" id="ARBA00022989"/>
    </source>
</evidence>
<keyword evidence="4" id="KW-0472">Membrane</keyword>
<sequence>MLKSLFEHIFLVILSCLLLIFPLSVSALTMGDAIGKAGQQRMLSQRMVKAYALIGQGKMLSAVKQMDDTIKQFNSNLEQLNDFVKTPQEKKVIGKINRLWFAYNLLVETRPNTAQANQVNAIADKMLKFSDQLTHLLEKRAGTSKGKLINLADRQRMLSQRIAKYYVFKAWGLDNEAYSKEYDTAVQEFSDALNTLKKAPENTSDINAALAKVEKDWNTFKVSFKLRGGQFVPSLVTRSLDKILGQMDYITALYVGIK</sequence>
<evidence type="ECO:0000259" key="5">
    <source>
        <dbReference type="Pfam" id="PF13675"/>
    </source>
</evidence>
<dbReference type="KEGG" id="tbn:TBH_C1234"/>
<evidence type="ECO:0000256" key="4">
    <source>
        <dbReference type="ARBA" id="ARBA00023136"/>
    </source>
</evidence>
<dbReference type="AlphaFoldDB" id="A0A7U6GIC0"/>
<dbReference type="Pfam" id="PF13675">
    <property type="entry name" value="PilJ"/>
    <property type="match status" value="2"/>
</dbReference>
<protein>
    <recommendedName>
        <fullName evidence="5">NarX-like N-terminal domain-containing protein</fullName>
    </recommendedName>
</protein>
<proteinExistence type="predicted"/>
<reference evidence="6 7" key="1">
    <citation type="journal article" date="2014" name="PLoS ONE">
        <title>Physiological and genomic features of a novel sulfur-oxidizing gammaproteobacterium belonging to a previously uncultivated symbiotic lineage isolated from a hydrothermal vent.</title>
        <authorList>
            <person name="Nunoura T."/>
            <person name="Takaki Y."/>
            <person name="Kazama H."/>
            <person name="Kakuta J."/>
            <person name="Shimamura S."/>
            <person name="Makita H."/>
            <person name="Hirai M."/>
            <person name="Miyazaki M."/>
            <person name="Takai K."/>
        </authorList>
    </citation>
    <scope>NUCLEOTIDE SEQUENCE [LARGE SCALE GENOMIC DNA]</scope>
    <source>
        <strain evidence="6 7">Hiromi1</strain>
    </source>
</reference>
<keyword evidence="2" id="KW-0812">Transmembrane</keyword>
<comment type="subcellular location">
    <subcellularLocation>
        <location evidence="1">Membrane</location>
        <topology evidence="1">Multi-pass membrane protein</topology>
    </subcellularLocation>
</comment>
<feature type="domain" description="NarX-like N-terminal" evidence="5">
    <location>
        <begin position="145"/>
        <end position="223"/>
    </location>
</feature>
<evidence type="ECO:0000256" key="1">
    <source>
        <dbReference type="ARBA" id="ARBA00004141"/>
    </source>
</evidence>
<organism evidence="6 7">
    <name type="scientific">Thiolapillus brandeum</name>
    <dbReference type="NCBI Taxonomy" id="1076588"/>
    <lineage>
        <taxon>Bacteria</taxon>
        <taxon>Pseudomonadati</taxon>
        <taxon>Pseudomonadota</taxon>
        <taxon>Gammaproteobacteria</taxon>
        <taxon>Chromatiales</taxon>
        <taxon>Sedimenticolaceae</taxon>
        <taxon>Thiolapillus</taxon>
    </lineage>
</organism>
<feature type="domain" description="NarX-like N-terminal" evidence="5">
    <location>
        <begin position="27"/>
        <end position="91"/>
    </location>
</feature>
<accession>A0A7U6GIC0</accession>
<evidence type="ECO:0000256" key="2">
    <source>
        <dbReference type="ARBA" id="ARBA00022692"/>
    </source>
</evidence>
<dbReference type="GO" id="GO:0016020">
    <property type="term" value="C:membrane"/>
    <property type="evidence" value="ECO:0007669"/>
    <property type="project" value="UniProtKB-SubCell"/>
</dbReference>
<dbReference type="InterPro" id="IPR029095">
    <property type="entry name" value="NarX-like_N"/>
</dbReference>
<dbReference type="EMBL" id="AP012273">
    <property type="protein sequence ID" value="BAO44159.1"/>
    <property type="molecule type" value="Genomic_DNA"/>
</dbReference>
<evidence type="ECO:0000313" key="6">
    <source>
        <dbReference type="EMBL" id="BAO44159.1"/>
    </source>
</evidence>